<reference evidence="3" key="1">
    <citation type="submission" date="2017-04" db="EMBL/GenBank/DDBJ databases">
        <title>Function of individual gut microbiota members based on whole genome sequencing of pure cultures obtained from chicken caecum.</title>
        <authorList>
            <person name="Medvecky M."/>
            <person name="Cejkova D."/>
            <person name="Polansky O."/>
            <person name="Karasova D."/>
            <person name="Kubasova T."/>
            <person name="Cizek A."/>
            <person name="Rychlik I."/>
        </authorList>
    </citation>
    <scope>NUCLEOTIDE SEQUENCE [LARGE SCALE GENOMIC DNA]</scope>
    <source>
        <strain evidence="3">An71</strain>
    </source>
</reference>
<evidence type="ECO:0000313" key="3">
    <source>
        <dbReference type="Proteomes" id="UP000195868"/>
    </source>
</evidence>
<reference evidence="1" key="2">
    <citation type="journal article" date="2018" name="BMC Genomics">
        <title>Whole genome sequencing and function prediction of 133 gut anaerobes isolated from chicken caecum in pure cultures.</title>
        <authorList>
            <person name="Medvecky M."/>
            <person name="Cejkova D."/>
            <person name="Polansky O."/>
            <person name="Karasova D."/>
            <person name="Kubasova T."/>
            <person name="Cizek A."/>
            <person name="Rychlik I."/>
        </authorList>
    </citation>
    <scope>NUCLEOTIDE SEQUENCE</scope>
    <source>
        <strain evidence="1">An71</strain>
    </source>
</reference>
<organism evidence="1 3">
    <name type="scientific">Limosilactobacillus reuteri</name>
    <name type="common">Lactobacillus reuteri</name>
    <dbReference type="NCBI Taxonomy" id="1598"/>
    <lineage>
        <taxon>Bacteria</taxon>
        <taxon>Bacillati</taxon>
        <taxon>Bacillota</taxon>
        <taxon>Bacilli</taxon>
        <taxon>Lactobacillales</taxon>
        <taxon>Lactobacillaceae</taxon>
        <taxon>Limosilactobacillus</taxon>
    </lineage>
</organism>
<comment type="caution">
    <text evidence="1">The sequence shown here is derived from an EMBL/GenBank/DDBJ whole genome shotgun (WGS) entry which is preliminary data.</text>
</comment>
<protein>
    <submittedName>
        <fullName evidence="1">CDP-diacylglycerol--glycerol-3-phosphate 3-phosphatidyltransferase</fullName>
    </submittedName>
</protein>
<dbReference type="Proteomes" id="UP000241783">
    <property type="component" value="Unassembled WGS sequence"/>
</dbReference>
<name>A0A1S9AF19_LIMRT</name>
<keyword evidence="1" id="KW-0808">Transferase</keyword>
<reference evidence="2 4" key="3">
    <citation type="submission" date="2018-03" db="EMBL/GenBank/DDBJ databases">
        <title>Genome Sequences of Lactobacillus sp. Isolates from Traditional Turkish Sourdough.</title>
        <authorList>
            <person name="Skory C.D."/>
            <person name="Dertli E."/>
        </authorList>
    </citation>
    <scope>NUCLEOTIDE SEQUENCE [LARGE SCALE GENOMIC DNA]</scope>
    <source>
        <strain evidence="2 4">E81</strain>
    </source>
</reference>
<evidence type="ECO:0000313" key="2">
    <source>
        <dbReference type="EMBL" id="PTM30592.1"/>
    </source>
</evidence>
<dbReference type="Proteomes" id="UP000195868">
    <property type="component" value="Unassembled WGS sequence"/>
</dbReference>
<accession>A0A1S9AF19</accession>
<dbReference type="AlphaFoldDB" id="A0A1S9AF19"/>
<evidence type="ECO:0000313" key="4">
    <source>
        <dbReference type="Proteomes" id="UP000241783"/>
    </source>
</evidence>
<gene>
    <name evidence="1" type="ORF">B5G22_08475</name>
    <name evidence="2" type="ORF">DA796_01560</name>
</gene>
<proteinExistence type="predicted"/>
<dbReference type="EMBL" id="NFHN01000037">
    <property type="protein sequence ID" value="OUN45973.1"/>
    <property type="molecule type" value="Genomic_DNA"/>
</dbReference>
<dbReference type="EMBL" id="PZQO01000003">
    <property type="protein sequence ID" value="PTM30592.1"/>
    <property type="molecule type" value="Genomic_DNA"/>
</dbReference>
<sequence>MVKVCKVGEHLGNIGNFCAPKIIIAVNLFDLIECAGAFNRKIFDYGIYFNSSKAIAILL</sequence>
<dbReference type="GO" id="GO:0016740">
    <property type="term" value="F:transferase activity"/>
    <property type="evidence" value="ECO:0007669"/>
    <property type="project" value="UniProtKB-KW"/>
</dbReference>
<evidence type="ECO:0000313" key="1">
    <source>
        <dbReference type="EMBL" id="OUN45973.1"/>
    </source>
</evidence>